<organism evidence="1 2">
    <name type="scientific">Seohaeicola nanhaiensis</name>
    <dbReference type="NCBI Taxonomy" id="1387282"/>
    <lineage>
        <taxon>Bacteria</taxon>
        <taxon>Pseudomonadati</taxon>
        <taxon>Pseudomonadota</taxon>
        <taxon>Alphaproteobacteria</taxon>
        <taxon>Rhodobacterales</taxon>
        <taxon>Roseobacteraceae</taxon>
        <taxon>Seohaeicola</taxon>
    </lineage>
</organism>
<evidence type="ECO:0000313" key="1">
    <source>
        <dbReference type="EMBL" id="MFC4668532.1"/>
    </source>
</evidence>
<reference evidence="2" key="1">
    <citation type="journal article" date="2019" name="Int. J. Syst. Evol. Microbiol.">
        <title>The Global Catalogue of Microorganisms (GCM) 10K type strain sequencing project: providing services to taxonomists for standard genome sequencing and annotation.</title>
        <authorList>
            <consortium name="The Broad Institute Genomics Platform"/>
            <consortium name="The Broad Institute Genome Sequencing Center for Infectious Disease"/>
            <person name="Wu L."/>
            <person name="Ma J."/>
        </authorList>
    </citation>
    <scope>NUCLEOTIDE SEQUENCE [LARGE SCALE GENOMIC DNA]</scope>
    <source>
        <strain evidence="2">CGMCC 4.7283</strain>
    </source>
</reference>
<gene>
    <name evidence="1" type="ORF">ACFO5X_08215</name>
</gene>
<dbReference type="EMBL" id="JBHSGI010000005">
    <property type="protein sequence ID" value="MFC4668532.1"/>
    <property type="molecule type" value="Genomic_DNA"/>
</dbReference>
<dbReference type="RefSeq" id="WP_380716824.1">
    <property type="nucleotide sequence ID" value="NZ_JBHSGI010000005.1"/>
</dbReference>
<evidence type="ECO:0000313" key="2">
    <source>
        <dbReference type="Proteomes" id="UP001595973"/>
    </source>
</evidence>
<accession>A0ABV9KEA1</accession>
<sequence>MASTTLPIKDMLRGLRSGMTAGRVAIAPIGKDLPGPMRDMVDGIDKLAQQLELATSKLAHSLLDNGPAWHSDTSWTLARLVERADGDTIFAQLAYGALGAAHRRFSERAVLISETLAAQSFAQARRATRGDPLDMPAELLMQMLSHGVVRPVPFETEEPADAARLACAAFVLWLGAERSPGEADNDVLDLCCDAAPFVLRQADSAPGNRFALRTALADCVRLI</sequence>
<proteinExistence type="predicted"/>
<comment type="caution">
    <text evidence="1">The sequence shown here is derived from an EMBL/GenBank/DDBJ whole genome shotgun (WGS) entry which is preliminary data.</text>
</comment>
<keyword evidence="2" id="KW-1185">Reference proteome</keyword>
<name>A0ABV9KEA1_9RHOB</name>
<dbReference type="Proteomes" id="UP001595973">
    <property type="component" value="Unassembled WGS sequence"/>
</dbReference>
<protein>
    <submittedName>
        <fullName evidence="1">Uncharacterized protein</fullName>
    </submittedName>
</protein>